<sequence length="919" mass="98580">MSSVSSATCPAGHSMRLEPSSRLLLSCDACAAPLPRSAARHSCAACDYDVCLQCVASAPPSPSTAEPIAWAPPGTSSPAPPSIPPASPPPPLAHLSSYASPPPSSSSSPHPSTHPFPPLIADLEKVFEEEQSREVACASAAPPPPPPDEAEDAGVELAQPCATADLCTFLGCPLSRMHTGKCLVQLEGKRKRKPPQAYDAVPAPPPRELWQAARAAGVVVARKPVHRRPRSSHSSPLLSSPLHNSHPPPRLTPHLASPLTSPHPSPRLTPHLASPLTSPHPSPLLTPHLASPLTLHLSPALTTPRPSPLLASQLCLSLHPSLVLTPHLSLPESDALPAAKPPAPPLPSAPPAPPTLPPRAPLAPREWNLREGADGGDAEDCPAVFSAAAAAAAPPPPRPRPPRRRREAEALAERRRAVGGSRAGTRSHGEPVWVGAAREDEAWEGEEGEGEAEADAGEAYKRLKLNRHLAKLRDFLPKGKGDTAANSNWKSLESDRLEAQHAEKGLKWGCACEGHRSATSGGVELRCADCGLCFHSKCERLAYTKHELQLMATSGKYQCLACERLALAAQGFDATAGRFVYTCRFCSQAFDEESSARTHGKRCANALGKVKWSCACNGERSSGKLPGSSASQCKRCTCWFHRTCKSATRAGWDEHKTDDSCCAKCEDLLAHSPHDEGRSAIRAQEHAALIEQLGQLLPEQEAEVGGTLEDKQCFVMPSTLGAGSGLGLFAGKITSYSGPILYREQLSDDQDTSYVLRLPNSGGALIDGKPIADVIRSNTANPAADGRYYPPPHSAAWRQGVASLCNDPRDVKRYNSKLVFRKRQGENKACSALCELAPMRALLVATRDLQQGEEIFYKYGSEKPFEHFRKEAVKSHLAKKAKEDRREVIRVSWVPFEEATKYAAARSIRMRDSDARDLP</sequence>
<feature type="compositionally biased region" description="Low complexity" evidence="4">
    <location>
        <begin position="232"/>
        <end position="245"/>
    </location>
</feature>
<protein>
    <recommendedName>
        <fullName evidence="5">Zinc finger PHD-type domain-containing protein</fullName>
    </recommendedName>
</protein>
<organism evidence="6 7">
    <name type="scientific">Prymnesium parvum</name>
    <name type="common">Toxic golden alga</name>
    <dbReference type="NCBI Taxonomy" id="97485"/>
    <lineage>
        <taxon>Eukaryota</taxon>
        <taxon>Haptista</taxon>
        <taxon>Haptophyta</taxon>
        <taxon>Prymnesiophyceae</taxon>
        <taxon>Prymnesiales</taxon>
        <taxon>Prymnesiaceae</taxon>
        <taxon>Prymnesium</taxon>
    </lineage>
</organism>
<dbReference type="EMBL" id="JBGBPQ010000004">
    <property type="protein sequence ID" value="KAL1525846.1"/>
    <property type="molecule type" value="Genomic_DNA"/>
</dbReference>
<feature type="compositionally biased region" description="Acidic residues" evidence="4">
    <location>
        <begin position="441"/>
        <end position="455"/>
    </location>
</feature>
<evidence type="ECO:0000256" key="2">
    <source>
        <dbReference type="ARBA" id="ARBA00022771"/>
    </source>
</evidence>
<proteinExistence type="predicted"/>
<name>A0AB34JVG1_PRYPA</name>
<feature type="compositionally biased region" description="Low complexity" evidence="4">
    <location>
        <begin position="93"/>
        <end position="111"/>
    </location>
</feature>
<keyword evidence="2" id="KW-0863">Zinc-finger</keyword>
<evidence type="ECO:0000256" key="4">
    <source>
        <dbReference type="SAM" id="MobiDB-lite"/>
    </source>
</evidence>
<dbReference type="AlphaFoldDB" id="A0AB34JVG1"/>
<feature type="region of interest" description="Disordered" evidence="4">
    <location>
        <begin position="62"/>
        <end position="118"/>
    </location>
</feature>
<feature type="domain" description="Zinc finger PHD-type" evidence="5">
    <location>
        <begin position="509"/>
        <end position="563"/>
    </location>
</feature>
<gene>
    <name evidence="6" type="ORF">AB1Y20_020680</name>
</gene>
<feature type="domain" description="Zinc finger PHD-type" evidence="5">
    <location>
        <begin position="613"/>
        <end position="666"/>
    </location>
</feature>
<keyword evidence="3" id="KW-0862">Zinc</keyword>
<feature type="compositionally biased region" description="Pro residues" evidence="4">
    <location>
        <begin position="339"/>
        <end position="361"/>
    </location>
</feature>
<feature type="region of interest" description="Disordered" evidence="4">
    <location>
        <begin position="223"/>
        <end position="287"/>
    </location>
</feature>
<comment type="caution">
    <text evidence="6">The sequence shown here is derived from an EMBL/GenBank/DDBJ whole genome shotgun (WGS) entry which is preliminary data.</text>
</comment>
<evidence type="ECO:0000313" key="6">
    <source>
        <dbReference type="EMBL" id="KAL1525846.1"/>
    </source>
</evidence>
<evidence type="ECO:0000259" key="5">
    <source>
        <dbReference type="SMART" id="SM00249"/>
    </source>
</evidence>
<dbReference type="GO" id="GO:0008270">
    <property type="term" value="F:zinc ion binding"/>
    <property type="evidence" value="ECO:0007669"/>
    <property type="project" value="UniProtKB-KW"/>
</dbReference>
<reference evidence="6 7" key="1">
    <citation type="journal article" date="2024" name="Science">
        <title>Giant polyketide synthase enzymes in the biosynthesis of giant marine polyether toxins.</title>
        <authorList>
            <person name="Fallon T.R."/>
            <person name="Shende V.V."/>
            <person name="Wierzbicki I.H."/>
            <person name="Pendleton A.L."/>
            <person name="Watervoot N.F."/>
            <person name="Auber R.P."/>
            <person name="Gonzalez D.J."/>
            <person name="Wisecaver J.H."/>
            <person name="Moore B.S."/>
        </authorList>
    </citation>
    <scope>NUCLEOTIDE SEQUENCE [LARGE SCALE GENOMIC DNA]</scope>
    <source>
        <strain evidence="6 7">12B1</strain>
    </source>
</reference>
<feature type="region of interest" description="Disordered" evidence="4">
    <location>
        <begin position="131"/>
        <end position="153"/>
    </location>
</feature>
<evidence type="ECO:0000313" key="7">
    <source>
        <dbReference type="Proteomes" id="UP001515480"/>
    </source>
</evidence>
<dbReference type="InterPro" id="IPR001965">
    <property type="entry name" value="Znf_PHD"/>
</dbReference>
<feature type="region of interest" description="Disordered" evidence="4">
    <location>
        <begin position="333"/>
        <end position="363"/>
    </location>
</feature>
<dbReference type="Proteomes" id="UP001515480">
    <property type="component" value="Unassembled WGS sequence"/>
</dbReference>
<evidence type="ECO:0000256" key="1">
    <source>
        <dbReference type="ARBA" id="ARBA00022723"/>
    </source>
</evidence>
<keyword evidence="1" id="KW-0479">Metal-binding</keyword>
<evidence type="ECO:0000256" key="3">
    <source>
        <dbReference type="ARBA" id="ARBA00022833"/>
    </source>
</evidence>
<feature type="compositionally biased region" description="Basic and acidic residues" evidence="4">
    <location>
        <begin position="406"/>
        <end position="416"/>
    </location>
</feature>
<dbReference type="SMART" id="SM00249">
    <property type="entry name" value="PHD"/>
    <property type="match status" value="2"/>
</dbReference>
<feature type="region of interest" description="Disordered" evidence="4">
    <location>
        <begin position="388"/>
        <end position="455"/>
    </location>
</feature>
<accession>A0AB34JVG1</accession>
<feature type="compositionally biased region" description="Pro residues" evidence="4">
    <location>
        <begin position="78"/>
        <end position="92"/>
    </location>
</feature>
<keyword evidence="7" id="KW-1185">Reference proteome</keyword>